<feature type="domain" description="BAT2 N-terminal" evidence="4">
    <location>
        <begin position="24"/>
        <end position="146"/>
    </location>
</feature>
<dbReference type="InterPro" id="IPR038808">
    <property type="entry name" value="MOS1-like"/>
</dbReference>
<dbReference type="Pfam" id="PF07001">
    <property type="entry name" value="BAT2_N"/>
    <property type="match status" value="1"/>
</dbReference>
<feature type="compositionally biased region" description="Basic residues" evidence="3">
    <location>
        <begin position="957"/>
        <end position="969"/>
    </location>
</feature>
<feature type="compositionally biased region" description="Basic and acidic residues" evidence="3">
    <location>
        <begin position="531"/>
        <end position="544"/>
    </location>
</feature>
<feature type="compositionally biased region" description="Basic and acidic residues" evidence="3">
    <location>
        <begin position="207"/>
        <end position="223"/>
    </location>
</feature>
<feature type="compositionally biased region" description="Polar residues" evidence="3">
    <location>
        <begin position="719"/>
        <end position="735"/>
    </location>
</feature>
<feature type="compositionally biased region" description="Polar residues" evidence="3">
    <location>
        <begin position="1332"/>
        <end position="1348"/>
    </location>
</feature>
<feature type="region of interest" description="Disordered" evidence="3">
    <location>
        <begin position="332"/>
        <end position="377"/>
    </location>
</feature>
<feature type="compositionally biased region" description="Polar residues" evidence="3">
    <location>
        <begin position="939"/>
        <end position="949"/>
    </location>
</feature>
<feature type="compositionally biased region" description="Polar residues" evidence="3">
    <location>
        <begin position="1485"/>
        <end position="1501"/>
    </location>
</feature>
<feature type="compositionally biased region" description="Low complexity" evidence="3">
    <location>
        <begin position="132"/>
        <end position="147"/>
    </location>
</feature>
<evidence type="ECO:0000313" key="5">
    <source>
        <dbReference type="EMBL" id="KAL3618062.1"/>
    </source>
</evidence>
<feature type="region of interest" description="Disordered" evidence="3">
    <location>
        <begin position="825"/>
        <end position="993"/>
    </location>
</feature>
<feature type="compositionally biased region" description="Polar residues" evidence="3">
    <location>
        <begin position="743"/>
        <end position="752"/>
    </location>
</feature>
<feature type="compositionally biased region" description="Basic and acidic residues" evidence="3">
    <location>
        <begin position="756"/>
        <end position="765"/>
    </location>
</feature>
<feature type="compositionally biased region" description="Polar residues" evidence="3">
    <location>
        <begin position="1211"/>
        <end position="1225"/>
    </location>
</feature>
<feature type="region of interest" description="Disordered" evidence="3">
    <location>
        <begin position="719"/>
        <end position="765"/>
    </location>
</feature>
<feature type="compositionally biased region" description="Polar residues" evidence="3">
    <location>
        <begin position="637"/>
        <end position="647"/>
    </location>
</feature>
<accession>A0ABD3BMU5</accession>
<feature type="compositionally biased region" description="Polar residues" evidence="3">
    <location>
        <begin position="586"/>
        <end position="596"/>
    </location>
</feature>
<feature type="compositionally biased region" description="Basic and acidic residues" evidence="3">
    <location>
        <begin position="1406"/>
        <end position="1422"/>
    </location>
</feature>
<protein>
    <recommendedName>
        <fullName evidence="4">BAT2 N-terminal domain-containing protein</fullName>
    </recommendedName>
</protein>
<keyword evidence="2" id="KW-0175">Coiled coil</keyword>
<feature type="compositionally biased region" description="Polar residues" evidence="3">
    <location>
        <begin position="86"/>
        <end position="95"/>
    </location>
</feature>
<evidence type="ECO:0000259" key="4">
    <source>
        <dbReference type="Pfam" id="PF07001"/>
    </source>
</evidence>
<dbReference type="PANTHER" id="PTHR34805">
    <property type="entry name" value="PROTEIN MODIFIER OF SNC1 1"/>
    <property type="match status" value="1"/>
</dbReference>
<sequence length="1501" mass="164825">MTLALQLDNEFQYVSWGAKLWASSRRGGMTVLGKVAVPKPLNLPSQRLENHGLDPNVEIVPKGTLSWGSRPSSSGSNPWVSSSPNTEGGTVSPSHLSGRPSSGGTGTRPSTAGSERTHEHVANSWVSNSRPSSASGTLSSNQTSSTSLRPRSAENRPNSSQLSRFADPVSKSSAAWGTSGTAERLGVKSSKEDGFSLNTGDFPTLGTEKDNSTKNTELEDHGRPSSASGIISHGKEDTRSQADVKHGTVNTWRADDPQGEDNDYHPSMEKWHADNPQYFNSYTVPQHFDTWRGPPMNGPANVWYGGGPRGPPYGAPLRPGGFPLEPFPYYRPQIAPPPLAGSQPVPPQGPRGHHPKNGDLYRPQLPDHYARPGMPPFRPGFYPAPSGPGPMAFESFYGPPMGYERDIPYMGMAAGPPVYNGSHPGPAPDLGNPHGRNVRGHHGGKISSEQVESEDNTQGTKRVSLNTSNQCDQREEGETQEHNVQQFDISYPEKNRLPIISSRKTEWGAEEDTDEAMYDKRRAPSDMQPRNIEHRVHSADGVRVKSFEGMSNAKAVHDNWSNAPKSGPSFPPEMSRVHLGSERESSVPTGTRNPTLMQKIDGLNAKSRVSDGWNDSPSAYNREEERNRSHVSDMKVNYNTGKVSNTAGPLERMPASRDFVSVPHEVSVPVTNKPAQPMIASRRHHHGGQQGRVDYCGKVKFNGQDADGWQKKSLTAEASSTITASHNESLHSSQAHGPDNVEASESSVTSNPVGKVEGDSVETHDSIDIQAQRAKLRESVKQRALQLQKEEEERTREQRAKALAKLEELNRRTLAGEAVSDKADKGEVINAIQGERHESRTVDEPVMADHSNANQAGESVEIPKNIPLESNISTLPEHEDAHDNSVKKTAPQYNNSKHKRTSYKQKQSNPLQKSFTEKPVSNIADEPQKDHILGEAKLSESTVPNTSDTVVEPSAPQRRKNNRSGKNKQHKLDETPLPPPVESTNVNPGKDSIENVVAKNTLSDWDSAFSVEPDKSMPAQEVLSSSPNEESHSRVSNQWKPHPSRRLPRNQQVNNKVHIGDNTAVWAPVRTQNRAKGPVEAGPNPVQESTNSTNGNNNNNMGQSSLKGKRAEMERYVPKPVAKELAQQVNVPNLSSSVTSSRSNDWSIGEVNEGDIFRNKHRKDQGAWKQRGPPTDLSHVKGAHSTSEPTKEIQQSKEIIGQSVKSEIDSLNTGDGYNLPNNNMNKAKYPLVKDQGVTGGGKRNGPKGPAANTGNNNNPDHDNTFSGEVDMNQMDRTKENRASSHWQPKPSSTTANNQQHGNRTGSLTTETKSIPKKEHPQHRVVEGGNFTHPGQSVNVKSNVAQESTAGHRQEFEKRAKGWPYSPNQEPVAPGELPHAANEDVRFERNAPSGSRRNIRQINRSGRGHEPRGEWVPGHDNRPHNNAPPFVDNRQRQNLNYEYQPVGPFKGNRPERVEEPTDGTDGVDKRHRERDHYQSRRGGNFNRRQSGPSSHVGSSGWE</sequence>
<feature type="region of interest" description="Disordered" evidence="3">
    <location>
        <begin position="1211"/>
        <end position="1501"/>
    </location>
</feature>
<feature type="region of interest" description="Disordered" evidence="3">
    <location>
        <begin position="556"/>
        <end position="652"/>
    </location>
</feature>
<comment type="caution">
    <text evidence="5">The sequence shown here is derived from an EMBL/GenBank/DDBJ whole genome shotgun (WGS) entry which is preliminary data.</text>
</comment>
<feature type="compositionally biased region" description="Basic and acidic residues" evidence="3">
    <location>
        <begin position="472"/>
        <end position="481"/>
    </location>
</feature>
<feature type="compositionally biased region" description="Pro residues" evidence="3">
    <location>
        <begin position="334"/>
        <end position="349"/>
    </location>
</feature>
<feature type="compositionally biased region" description="Polar residues" evidence="3">
    <location>
        <begin position="1022"/>
        <end position="1039"/>
    </location>
</feature>
<feature type="coiled-coil region" evidence="2">
    <location>
        <begin position="773"/>
        <end position="812"/>
    </location>
</feature>
<keyword evidence="1" id="KW-0597">Phosphoprotein</keyword>
<feature type="compositionally biased region" description="Basic and acidic residues" evidence="3">
    <location>
        <begin position="834"/>
        <end position="843"/>
    </location>
</feature>
<feature type="compositionally biased region" description="Basic and acidic residues" evidence="3">
    <location>
        <begin position="876"/>
        <end position="886"/>
    </location>
</feature>
<feature type="region of interest" description="Disordered" evidence="3">
    <location>
        <begin position="1072"/>
        <end position="1110"/>
    </location>
</feature>
<dbReference type="InterPro" id="IPR009738">
    <property type="entry name" value="BAT2_N"/>
</dbReference>
<evidence type="ECO:0000256" key="1">
    <source>
        <dbReference type="ARBA" id="ARBA00022553"/>
    </source>
</evidence>
<feature type="compositionally biased region" description="Basic and acidic residues" evidence="3">
    <location>
        <begin position="926"/>
        <end position="938"/>
    </location>
</feature>
<feature type="compositionally biased region" description="Basic and acidic residues" evidence="3">
    <location>
        <begin position="1313"/>
        <end position="1325"/>
    </location>
</feature>
<evidence type="ECO:0000313" key="6">
    <source>
        <dbReference type="Proteomes" id="UP001632038"/>
    </source>
</evidence>
<gene>
    <name evidence="5" type="ORF">CASFOL_038383</name>
</gene>
<keyword evidence="6" id="KW-1185">Reference proteome</keyword>
<feature type="compositionally biased region" description="Basic and acidic residues" evidence="3">
    <location>
        <begin position="233"/>
        <end position="246"/>
    </location>
</feature>
<evidence type="ECO:0000256" key="3">
    <source>
        <dbReference type="SAM" id="MobiDB-lite"/>
    </source>
</evidence>
<feature type="compositionally biased region" description="Polar residues" evidence="3">
    <location>
        <begin position="1391"/>
        <end position="1403"/>
    </location>
</feature>
<feature type="compositionally biased region" description="Low complexity" evidence="3">
    <location>
        <begin position="1246"/>
        <end position="1258"/>
    </location>
</feature>
<feature type="compositionally biased region" description="Basic and acidic residues" evidence="3">
    <location>
        <begin position="1349"/>
        <end position="1359"/>
    </location>
</feature>
<dbReference type="Proteomes" id="UP001632038">
    <property type="component" value="Unassembled WGS sequence"/>
</dbReference>
<feature type="compositionally biased region" description="Polar residues" evidence="3">
    <location>
        <begin position="456"/>
        <end position="471"/>
    </location>
</feature>
<organism evidence="5 6">
    <name type="scientific">Castilleja foliolosa</name>
    <dbReference type="NCBI Taxonomy" id="1961234"/>
    <lineage>
        <taxon>Eukaryota</taxon>
        <taxon>Viridiplantae</taxon>
        <taxon>Streptophyta</taxon>
        <taxon>Embryophyta</taxon>
        <taxon>Tracheophyta</taxon>
        <taxon>Spermatophyta</taxon>
        <taxon>Magnoliopsida</taxon>
        <taxon>eudicotyledons</taxon>
        <taxon>Gunneridae</taxon>
        <taxon>Pentapetalae</taxon>
        <taxon>asterids</taxon>
        <taxon>lamiids</taxon>
        <taxon>Lamiales</taxon>
        <taxon>Orobanchaceae</taxon>
        <taxon>Pedicularideae</taxon>
        <taxon>Castillejinae</taxon>
        <taxon>Castilleja</taxon>
    </lineage>
</organism>
<feature type="compositionally biased region" description="Polar residues" evidence="3">
    <location>
        <begin position="904"/>
        <end position="914"/>
    </location>
</feature>
<feature type="compositionally biased region" description="Basic and acidic residues" evidence="3">
    <location>
        <begin position="621"/>
        <end position="633"/>
    </location>
</feature>
<feature type="compositionally biased region" description="Low complexity" evidence="3">
    <location>
        <begin position="66"/>
        <end position="85"/>
    </location>
</feature>
<proteinExistence type="predicted"/>
<evidence type="ECO:0000256" key="2">
    <source>
        <dbReference type="SAM" id="Coils"/>
    </source>
</evidence>
<dbReference type="EMBL" id="JAVIJP010000081">
    <property type="protein sequence ID" value="KAL3618062.1"/>
    <property type="molecule type" value="Genomic_DNA"/>
</dbReference>
<reference evidence="6" key="1">
    <citation type="journal article" date="2024" name="IScience">
        <title>Strigolactones Initiate the Formation of Haustorium-like Structures in Castilleja.</title>
        <authorList>
            <person name="Buerger M."/>
            <person name="Peterson D."/>
            <person name="Chory J."/>
        </authorList>
    </citation>
    <scope>NUCLEOTIDE SEQUENCE [LARGE SCALE GENOMIC DNA]</scope>
</reference>
<feature type="region of interest" description="Disordered" evidence="3">
    <location>
        <begin position="64"/>
        <end position="265"/>
    </location>
</feature>
<feature type="compositionally biased region" description="Basic and acidic residues" evidence="3">
    <location>
        <begin position="1465"/>
        <end position="1477"/>
    </location>
</feature>
<feature type="region of interest" description="Disordered" evidence="3">
    <location>
        <begin position="1008"/>
        <end position="1048"/>
    </location>
</feature>
<feature type="region of interest" description="Disordered" evidence="3">
    <location>
        <begin position="420"/>
        <end position="544"/>
    </location>
</feature>
<feature type="compositionally biased region" description="Basic and acidic residues" evidence="3">
    <location>
        <begin position="1273"/>
        <end position="1282"/>
    </location>
</feature>
<name>A0ABD3BMU5_9LAMI</name>
<feature type="compositionally biased region" description="Basic and acidic residues" evidence="3">
    <location>
        <begin position="185"/>
        <end position="194"/>
    </location>
</feature>
<feature type="compositionally biased region" description="Basic and acidic residues" evidence="3">
    <location>
        <begin position="575"/>
        <end position="585"/>
    </location>
</feature>
<feature type="region of interest" description="Disordered" evidence="3">
    <location>
        <begin position="1158"/>
        <end position="1198"/>
    </location>
</feature>
<dbReference type="PANTHER" id="PTHR34805:SF1">
    <property type="entry name" value="PROTEIN MODIFIER OF SNC1 1"/>
    <property type="match status" value="1"/>
</dbReference>
<feature type="compositionally biased region" description="Low complexity" evidence="3">
    <location>
        <begin position="1089"/>
        <end position="1100"/>
    </location>
</feature>
<feature type="compositionally biased region" description="Polar residues" evidence="3">
    <location>
        <begin position="170"/>
        <end position="181"/>
    </location>
</feature>
<feature type="compositionally biased region" description="Polar residues" evidence="3">
    <location>
        <begin position="1283"/>
        <end position="1312"/>
    </location>
</feature>